<dbReference type="AlphaFoldDB" id="A0A4U1BLI8"/>
<feature type="domain" description="AB hydrolase-1" evidence="4">
    <location>
        <begin position="113"/>
        <end position="281"/>
    </location>
</feature>
<evidence type="ECO:0000313" key="6">
    <source>
        <dbReference type="EMBL" id="TKB51675.1"/>
    </source>
</evidence>
<dbReference type="GO" id="GO:0008233">
    <property type="term" value="F:peptidase activity"/>
    <property type="evidence" value="ECO:0007669"/>
    <property type="project" value="InterPro"/>
</dbReference>
<keyword evidence="3" id="KW-0472">Membrane</keyword>
<evidence type="ECO:0000256" key="3">
    <source>
        <dbReference type="SAM" id="Phobius"/>
    </source>
</evidence>
<dbReference type="InterPro" id="IPR002410">
    <property type="entry name" value="Peptidase_S33"/>
</dbReference>
<dbReference type="InterPro" id="IPR029058">
    <property type="entry name" value="AB_hydrolase_fold"/>
</dbReference>
<dbReference type="InterPro" id="IPR000073">
    <property type="entry name" value="AB_hydrolase_1"/>
</dbReference>
<dbReference type="EMBL" id="SWCJ01000018">
    <property type="protein sequence ID" value="TKB51675.1"/>
    <property type="molecule type" value="Genomic_DNA"/>
</dbReference>
<dbReference type="GO" id="GO:0016020">
    <property type="term" value="C:membrane"/>
    <property type="evidence" value="ECO:0007669"/>
    <property type="project" value="TreeGrafter"/>
</dbReference>
<comment type="caution">
    <text evidence="6">The sequence shown here is derived from an EMBL/GenBank/DDBJ whole genome shotgun (WGS) entry which is preliminary data.</text>
</comment>
<sequence>MATQDSVYKNTTLPSNTVFIRTFMRILPKGRRGLSMGLPLLSVTALPLLLMLSFSSKAESQLQLEPCYLDGLSEKVECGSLTLPENYDAPDGNTIEVHFARLPAIKPTPGKQPLLLISGGPGQSAIDSAEMFDLLFSKVRRKHDLILVDQRGTGRSNALTCPTELLGDALEINDETQPMPELMRQCYEQLSGDVRFYDSQSALKDLEQVRAHLNINSWHVYGISYGTRMAQLYMRHHPEALKTVTLDGVVPMQESVMAIGPAISNAMDGVFAQCAADESCQQRYPNLKAQLDKLSDELSQKPKQVAILDPLSAESKTFLITQTKLLSSLRMALYSPQSRSLIPFIIDSAANGNVQPLLGLQGSEEEMGLAMGMHLAVVCSEDAGRVSELAKQELKHHSHLSKTLIELFDAACPIWNMPQVGEDFSQPIDSSIPTLLLSGEHDPVTPPAWGELAAEKLGNRLHLISPYATHGVIMQSCAPKLVHQLIEDNSLDNIDSECMGDDTHRAFYLNANSVEPTTRL</sequence>
<proteinExistence type="inferred from homology"/>
<dbReference type="OrthoDB" id="4510475at2"/>
<accession>A0A4U1BLI8</accession>
<reference evidence="6 7" key="1">
    <citation type="submission" date="2019-04" db="EMBL/GenBank/DDBJ databases">
        <authorList>
            <person name="Hwang J.C."/>
        </authorList>
    </citation>
    <scope>NUCLEOTIDE SEQUENCE [LARGE SCALE GENOMIC DNA]</scope>
    <source>
        <strain evidence="6 7">IMCC35002</strain>
    </source>
</reference>
<dbReference type="PANTHER" id="PTHR43798">
    <property type="entry name" value="MONOACYLGLYCEROL LIPASE"/>
    <property type="match status" value="1"/>
</dbReference>
<dbReference type="PRINTS" id="PR00793">
    <property type="entry name" value="PROAMNOPTASE"/>
</dbReference>
<keyword evidence="3" id="KW-1133">Transmembrane helix</keyword>
<dbReference type="GO" id="GO:0006508">
    <property type="term" value="P:proteolysis"/>
    <property type="evidence" value="ECO:0007669"/>
    <property type="project" value="InterPro"/>
</dbReference>
<name>A0A4U1BLI8_9GAMM</name>
<feature type="transmembrane region" description="Helical" evidence="3">
    <location>
        <begin position="34"/>
        <end position="54"/>
    </location>
</feature>
<dbReference type="Gene3D" id="3.40.50.1820">
    <property type="entry name" value="alpha/beta hydrolase"/>
    <property type="match status" value="1"/>
</dbReference>
<dbReference type="PANTHER" id="PTHR43798:SF27">
    <property type="entry name" value="HYDROLASE ALPHA_BETA HYDROLASE FOLD FAMILY"/>
    <property type="match status" value="1"/>
</dbReference>
<evidence type="ECO:0000256" key="1">
    <source>
        <dbReference type="ARBA" id="ARBA00010088"/>
    </source>
</evidence>
<evidence type="ECO:0000259" key="4">
    <source>
        <dbReference type="Pfam" id="PF00561"/>
    </source>
</evidence>
<dbReference type="Pfam" id="PF08386">
    <property type="entry name" value="Abhydrolase_4"/>
    <property type="match status" value="1"/>
</dbReference>
<gene>
    <name evidence="6" type="ORF">FCL42_17700</name>
</gene>
<evidence type="ECO:0000259" key="5">
    <source>
        <dbReference type="Pfam" id="PF08386"/>
    </source>
</evidence>
<keyword evidence="3" id="KW-0812">Transmembrane</keyword>
<feature type="domain" description="Peptidase S33 tripeptidyl aminopeptidase-like C-terminal" evidence="5">
    <location>
        <begin position="410"/>
        <end position="498"/>
    </location>
</feature>
<dbReference type="SUPFAM" id="SSF53474">
    <property type="entry name" value="alpha/beta-Hydrolases"/>
    <property type="match status" value="1"/>
</dbReference>
<comment type="similarity">
    <text evidence="1">Belongs to the peptidase S33 family.</text>
</comment>
<evidence type="ECO:0000256" key="2">
    <source>
        <dbReference type="ARBA" id="ARBA00022801"/>
    </source>
</evidence>
<keyword evidence="7" id="KW-1185">Reference proteome</keyword>
<dbReference type="InterPro" id="IPR013595">
    <property type="entry name" value="Pept_S33_TAP-like_C"/>
</dbReference>
<organism evidence="6 7">
    <name type="scientific">Ferrimonas aestuarii</name>
    <dbReference type="NCBI Taxonomy" id="2569539"/>
    <lineage>
        <taxon>Bacteria</taxon>
        <taxon>Pseudomonadati</taxon>
        <taxon>Pseudomonadota</taxon>
        <taxon>Gammaproteobacteria</taxon>
        <taxon>Alteromonadales</taxon>
        <taxon>Ferrimonadaceae</taxon>
        <taxon>Ferrimonas</taxon>
    </lineage>
</organism>
<dbReference type="Proteomes" id="UP000305675">
    <property type="component" value="Unassembled WGS sequence"/>
</dbReference>
<protein>
    <submittedName>
        <fullName evidence="6">Alpha/beta hydrolase</fullName>
    </submittedName>
</protein>
<evidence type="ECO:0000313" key="7">
    <source>
        <dbReference type="Proteomes" id="UP000305675"/>
    </source>
</evidence>
<dbReference type="Pfam" id="PF00561">
    <property type="entry name" value="Abhydrolase_1"/>
    <property type="match status" value="1"/>
</dbReference>
<dbReference type="InterPro" id="IPR050266">
    <property type="entry name" value="AB_hydrolase_sf"/>
</dbReference>
<keyword evidence="2 6" id="KW-0378">Hydrolase</keyword>